<dbReference type="Gene3D" id="3.40.630.30">
    <property type="match status" value="1"/>
</dbReference>
<evidence type="ECO:0000313" key="2">
    <source>
        <dbReference type="Proteomes" id="UP001501414"/>
    </source>
</evidence>
<dbReference type="SUPFAM" id="SSF55729">
    <property type="entry name" value="Acyl-CoA N-acyltransferases (Nat)"/>
    <property type="match status" value="1"/>
</dbReference>
<keyword evidence="2" id="KW-1185">Reference proteome</keyword>
<proteinExistence type="predicted"/>
<dbReference type="Proteomes" id="UP001501414">
    <property type="component" value="Unassembled WGS sequence"/>
</dbReference>
<organism evidence="1 2">
    <name type="scientific">Pseudonocardia kongjuensis</name>
    <dbReference type="NCBI Taxonomy" id="102227"/>
    <lineage>
        <taxon>Bacteria</taxon>
        <taxon>Bacillati</taxon>
        <taxon>Actinomycetota</taxon>
        <taxon>Actinomycetes</taxon>
        <taxon>Pseudonocardiales</taxon>
        <taxon>Pseudonocardiaceae</taxon>
        <taxon>Pseudonocardia</taxon>
    </lineage>
</organism>
<reference evidence="2" key="1">
    <citation type="journal article" date="2019" name="Int. J. Syst. Evol. Microbiol.">
        <title>The Global Catalogue of Microorganisms (GCM) 10K type strain sequencing project: providing services to taxonomists for standard genome sequencing and annotation.</title>
        <authorList>
            <consortium name="The Broad Institute Genomics Platform"/>
            <consortium name="The Broad Institute Genome Sequencing Center for Infectious Disease"/>
            <person name="Wu L."/>
            <person name="Ma J."/>
        </authorList>
    </citation>
    <scope>NUCLEOTIDE SEQUENCE [LARGE SCALE GENOMIC DNA]</scope>
    <source>
        <strain evidence="2">JCM 11896</strain>
    </source>
</reference>
<evidence type="ECO:0008006" key="3">
    <source>
        <dbReference type="Google" id="ProtNLM"/>
    </source>
</evidence>
<dbReference type="InterPro" id="IPR016181">
    <property type="entry name" value="Acyl_CoA_acyltransferase"/>
</dbReference>
<sequence length="71" mass="7706">MDEIAVLAVDPEHQRRASDRVRAAGLRMVMVETGDDPGHAPARAAHEALGFQRWPVARYFRDLGPGGLSGP</sequence>
<dbReference type="RefSeq" id="WP_344024328.1">
    <property type="nucleotide sequence ID" value="NZ_BAAAJK010000018.1"/>
</dbReference>
<gene>
    <name evidence="1" type="ORF">GCM10009613_38140</name>
</gene>
<protein>
    <recommendedName>
        <fullName evidence="3">GNAT family N-acetyltransferase</fullName>
    </recommendedName>
</protein>
<accession>A0ABP4IQN2</accession>
<comment type="caution">
    <text evidence="1">The sequence shown here is derived from an EMBL/GenBank/DDBJ whole genome shotgun (WGS) entry which is preliminary data.</text>
</comment>
<evidence type="ECO:0000313" key="1">
    <source>
        <dbReference type="EMBL" id="GAA1392697.1"/>
    </source>
</evidence>
<dbReference type="EMBL" id="BAAAJK010000018">
    <property type="protein sequence ID" value="GAA1392697.1"/>
    <property type="molecule type" value="Genomic_DNA"/>
</dbReference>
<name>A0ABP4IQN2_9PSEU</name>